<dbReference type="AlphaFoldDB" id="A0A2G9R4R6"/>
<name>A0A2G9R4R6_AQUCT</name>
<accession>A0A2G9R4R6</accession>
<organism evidence="1 2">
    <name type="scientific">Aquarana catesbeiana</name>
    <name type="common">American bullfrog</name>
    <name type="synonym">Rana catesbeiana</name>
    <dbReference type="NCBI Taxonomy" id="8400"/>
    <lineage>
        <taxon>Eukaryota</taxon>
        <taxon>Metazoa</taxon>
        <taxon>Chordata</taxon>
        <taxon>Craniata</taxon>
        <taxon>Vertebrata</taxon>
        <taxon>Euteleostomi</taxon>
        <taxon>Amphibia</taxon>
        <taxon>Batrachia</taxon>
        <taxon>Anura</taxon>
        <taxon>Neobatrachia</taxon>
        <taxon>Ranoidea</taxon>
        <taxon>Ranidae</taxon>
        <taxon>Aquarana</taxon>
    </lineage>
</organism>
<evidence type="ECO:0000313" key="1">
    <source>
        <dbReference type="EMBL" id="PIO22878.1"/>
    </source>
</evidence>
<keyword evidence="2" id="KW-1185">Reference proteome</keyword>
<sequence>MGEIKSANFKGLYIVIKSVWGAGFCPRGHESMQKQVLKTAFFQEQGGQDPGVPLLKGASRFRYAPPPADPHNHRARVVGMRPLSPSTWRQGALGRTPKQPPNVEGMWPGMVQEGGCSLVPPLFLQPARLCARIRVWYGFLGGPPHHFFLNFGSGFPCGKSYAVFINELLCVLSD</sequence>
<protein>
    <submittedName>
        <fullName evidence="1">Uncharacterized protein</fullName>
    </submittedName>
</protein>
<dbReference type="Proteomes" id="UP000228934">
    <property type="component" value="Unassembled WGS sequence"/>
</dbReference>
<proteinExistence type="predicted"/>
<gene>
    <name evidence="1" type="ORF">AB205_0108250</name>
</gene>
<reference evidence="2" key="1">
    <citation type="journal article" date="2017" name="Nat. Commun.">
        <title>The North American bullfrog draft genome provides insight into hormonal regulation of long noncoding RNA.</title>
        <authorList>
            <person name="Hammond S.A."/>
            <person name="Warren R.L."/>
            <person name="Vandervalk B.P."/>
            <person name="Kucuk E."/>
            <person name="Khan H."/>
            <person name="Gibb E.A."/>
            <person name="Pandoh P."/>
            <person name="Kirk H."/>
            <person name="Zhao Y."/>
            <person name="Jones M."/>
            <person name="Mungall A.J."/>
            <person name="Coope R."/>
            <person name="Pleasance S."/>
            <person name="Moore R.A."/>
            <person name="Holt R.A."/>
            <person name="Round J.M."/>
            <person name="Ohora S."/>
            <person name="Walle B.V."/>
            <person name="Veldhoen N."/>
            <person name="Helbing C.C."/>
            <person name="Birol I."/>
        </authorList>
    </citation>
    <scope>NUCLEOTIDE SEQUENCE [LARGE SCALE GENOMIC DNA]</scope>
</reference>
<dbReference type="OrthoDB" id="10562247at2759"/>
<dbReference type="EMBL" id="KV975087">
    <property type="protein sequence ID" value="PIO22878.1"/>
    <property type="molecule type" value="Genomic_DNA"/>
</dbReference>
<evidence type="ECO:0000313" key="2">
    <source>
        <dbReference type="Proteomes" id="UP000228934"/>
    </source>
</evidence>